<feature type="region of interest" description="Disordered" evidence="1">
    <location>
        <begin position="163"/>
        <end position="183"/>
    </location>
</feature>
<evidence type="ECO:0000256" key="1">
    <source>
        <dbReference type="SAM" id="MobiDB-lite"/>
    </source>
</evidence>
<evidence type="ECO:0000313" key="3">
    <source>
        <dbReference type="EMBL" id="CAA9448436.1"/>
    </source>
</evidence>
<organism evidence="3">
    <name type="scientific">uncultured Rubrobacteraceae bacterium</name>
    <dbReference type="NCBI Taxonomy" id="349277"/>
    <lineage>
        <taxon>Bacteria</taxon>
        <taxon>Bacillati</taxon>
        <taxon>Actinomycetota</taxon>
        <taxon>Rubrobacteria</taxon>
        <taxon>Rubrobacterales</taxon>
        <taxon>Rubrobacteraceae</taxon>
        <taxon>environmental samples</taxon>
    </lineage>
</organism>
<name>A0A6J4QRI5_9ACTN</name>
<keyword evidence="2" id="KW-1133">Transmembrane helix</keyword>
<keyword evidence="2" id="KW-0812">Transmembrane</keyword>
<keyword evidence="2" id="KW-0472">Membrane</keyword>
<dbReference type="EMBL" id="CADCVD010000098">
    <property type="protein sequence ID" value="CAA9448436.1"/>
    <property type="molecule type" value="Genomic_DNA"/>
</dbReference>
<accession>A0A6J4QRI5</accession>
<protein>
    <submittedName>
        <fullName evidence="3">Uncharacterized protein</fullName>
    </submittedName>
</protein>
<feature type="transmembrane region" description="Helical" evidence="2">
    <location>
        <begin position="16"/>
        <end position="37"/>
    </location>
</feature>
<proteinExistence type="predicted"/>
<gene>
    <name evidence="3" type="ORF">AVDCRST_MAG37-2079</name>
</gene>
<evidence type="ECO:0000256" key="2">
    <source>
        <dbReference type="SAM" id="Phobius"/>
    </source>
</evidence>
<reference evidence="3" key="1">
    <citation type="submission" date="2020-02" db="EMBL/GenBank/DDBJ databases">
        <authorList>
            <person name="Meier V. D."/>
        </authorList>
    </citation>
    <scope>NUCLEOTIDE SEQUENCE</scope>
    <source>
        <strain evidence="3">AVDCRST_MAG37</strain>
    </source>
</reference>
<dbReference type="AlphaFoldDB" id="A0A6J4QRI5"/>
<sequence>MSALPNTTTKGAGRRWPLYTLVAAALIALALGVETFLREENFAPRKEILSASIRDIIVSQEDSLYPPPDTNRFQGPPEAVFVYLSVEGLPSGEDMEARVQRAESGSVLRMLFGEEAGIEVLDEQEDQLSKSENGATGIVKFALMTGSDEPVPAGNYTLEVYGSAEPDAGGEPAARKSFVVEET</sequence>